<evidence type="ECO:0000313" key="2">
    <source>
        <dbReference type="Proteomes" id="UP000199370"/>
    </source>
</evidence>
<dbReference type="Proteomes" id="UP000199370">
    <property type="component" value="Unassembled WGS sequence"/>
</dbReference>
<keyword evidence="2" id="KW-1185">Reference proteome</keyword>
<evidence type="ECO:0000313" key="1">
    <source>
        <dbReference type="EMBL" id="SDN41833.1"/>
    </source>
</evidence>
<sequence>MYGPGEGPGKHRWYFDPEIPFRAELSSGSEFDHDYIDFQTLAQPPDGNFFLIDITLPGGIQTKEPLNKILDESGVSFPNQFDIEFNQSHIDGGGIEALSSEAELTEFETEVARLMIAHYVEKHAERLGYDFSVQMKWGVVNAIAVMLATELANATEENDD</sequence>
<gene>
    <name evidence="1" type="ORF">SAMN05192554_1357</name>
</gene>
<dbReference type="EMBL" id="FNIA01000035">
    <property type="protein sequence ID" value="SDN41833.1"/>
    <property type="molecule type" value="Genomic_DNA"/>
</dbReference>
<dbReference type="AlphaFoldDB" id="A0A1H0B904"/>
<organism evidence="1 2">
    <name type="scientific">Haloarchaeobius iranensis</name>
    <dbReference type="NCBI Taxonomy" id="996166"/>
    <lineage>
        <taxon>Archaea</taxon>
        <taxon>Methanobacteriati</taxon>
        <taxon>Methanobacteriota</taxon>
        <taxon>Stenosarchaea group</taxon>
        <taxon>Halobacteria</taxon>
        <taxon>Halobacteriales</taxon>
        <taxon>Halorubellaceae</taxon>
        <taxon>Haloarchaeobius</taxon>
    </lineage>
</organism>
<dbReference type="STRING" id="996166.SAMN05192554_1357"/>
<name>A0A1H0B904_9EURY</name>
<protein>
    <submittedName>
        <fullName evidence="1">Uncharacterized protein</fullName>
    </submittedName>
</protein>
<reference evidence="1 2" key="1">
    <citation type="submission" date="2016-10" db="EMBL/GenBank/DDBJ databases">
        <authorList>
            <person name="de Groot N.N."/>
        </authorList>
    </citation>
    <scope>NUCLEOTIDE SEQUENCE [LARGE SCALE GENOMIC DNA]</scope>
    <source>
        <strain evidence="2">EB21,IBRC-M 10013,KCTC 4048</strain>
    </source>
</reference>
<accession>A0A1H0B904</accession>
<proteinExistence type="predicted"/>